<organism evidence="3 4">
    <name type="scientific">Beta vulgaris subsp. vulgaris</name>
    <name type="common">Beet</name>
    <dbReference type="NCBI Taxonomy" id="3555"/>
    <lineage>
        <taxon>Eukaryota</taxon>
        <taxon>Viridiplantae</taxon>
        <taxon>Streptophyta</taxon>
        <taxon>Embryophyta</taxon>
        <taxon>Tracheophyta</taxon>
        <taxon>Spermatophyta</taxon>
        <taxon>Magnoliopsida</taxon>
        <taxon>eudicotyledons</taxon>
        <taxon>Gunneridae</taxon>
        <taxon>Pentapetalae</taxon>
        <taxon>Caryophyllales</taxon>
        <taxon>Chenopodiaceae</taxon>
        <taxon>Betoideae</taxon>
        <taxon>Beta</taxon>
    </lineage>
</organism>
<feature type="chain" id="PRO_5005294623" evidence="2">
    <location>
        <begin position="22"/>
        <end position="97"/>
    </location>
</feature>
<dbReference type="EMBL" id="KQ090302">
    <property type="protein sequence ID" value="KMS97627.1"/>
    <property type="molecule type" value="Genomic_DNA"/>
</dbReference>
<feature type="signal peptide" evidence="2">
    <location>
        <begin position="1"/>
        <end position="21"/>
    </location>
</feature>
<evidence type="ECO:0000256" key="2">
    <source>
        <dbReference type="SAM" id="SignalP"/>
    </source>
</evidence>
<feature type="region of interest" description="Disordered" evidence="1">
    <location>
        <begin position="66"/>
        <end position="97"/>
    </location>
</feature>
<dbReference type="AlphaFoldDB" id="A0A0J8BCD9"/>
<evidence type="ECO:0000256" key="1">
    <source>
        <dbReference type="SAM" id="MobiDB-lite"/>
    </source>
</evidence>
<keyword evidence="4" id="KW-1185">Reference proteome</keyword>
<accession>A0A0J8BCD9</accession>
<evidence type="ECO:0000313" key="3">
    <source>
        <dbReference type="EMBL" id="KMS97627.1"/>
    </source>
</evidence>
<reference evidence="3 4" key="1">
    <citation type="journal article" date="2014" name="Nature">
        <title>The genome of the recently domesticated crop plant sugar beet (Beta vulgaris).</title>
        <authorList>
            <person name="Dohm J.C."/>
            <person name="Minoche A.E."/>
            <person name="Holtgrawe D."/>
            <person name="Capella-Gutierrez S."/>
            <person name="Zakrzewski F."/>
            <person name="Tafer H."/>
            <person name="Rupp O."/>
            <person name="Sorensen T.R."/>
            <person name="Stracke R."/>
            <person name="Reinhardt R."/>
            <person name="Goesmann A."/>
            <person name="Kraft T."/>
            <person name="Schulz B."/>
            <person name="Stadler P.F."/>
            <person name="Schmidt T."/>
            <person name="Gabaldon T."/>
            <person name="Lehrach H."/>
            <person name="Weisshaar B."/>
            <person name="Himmelbauer H."/>
        </authorList>
    </citation>
    <scope>NUCLEOTIDE SEQUENCE [LARGE SCALE GENOMIC DNA]</scope>
    <source>
        <tissue evidence="3">Taproot</tissue>
    </source>
</reference>
<gene>
    <name evidence="3" type="ORF">BVRB_5g125400</name>
</gene>
<sequence length="97" mass="10746">MENKAFVLFVLGFTFVHCVLSIPASNPRSLRISKQSLVHDLLADTPKDINFKEDHEDVSMFELESQGTKETSIYIDDYPPPGASKGHDPPPPPIGSH</sequence>
<evidence type="ECO:0000313" key="4">
    <source>
        <dbReference type="Proteomes" id="UP000035740"/>
    </source>
</evidence>
<protein>
    <submittedName>
        <fullName evidence="3">Uncharacterized protein</fullName>
    </submittedName>
</protein>
<name>A0A0J8BCD9_BETVV</name>
<proteinExistence type="predicted"/>
<dbReference type="Proteomes" id="UP000035740">
    <property type="component" value="Unassembled WGS sequence"/>
</dbReference>
<dbReference type="Gramene" id="KMS97627">
    <property type="protein sequence ID" value="KMS97627"/>
    <property type="gene ID" value="BVRB_5g125400"/>
</dbReference>
<keyword evidence="2" id="KW-0732">Signal</keyword>